<dbReference type="InterPro" id="IPR042065">
    <property type="entry name" value="E3_ELL-like"/>
</dbReference>
<feature type="region of interest" description="Disordered" evidence="1">
    <location>
        <begin position="370"/>
        <end position="499"/>
    </location>
</feature>
<accession>A0A9N9P6J2</accession>
<feature type="region of interest" description="Disordered" evidence="1">
    <location>
        <begin position="1"/>
        <end position="56"/>
    </location>
</feature>
<feature type="compositionally biased region" description="Basic and acidic residues" evidence="1">
    <location>
        <begin position="398"/>
        <end position="408"/>
    </location>
</feature>
<dbReference type="Gene3D" id="1.10.10.2670">
    <property type="entry name" value="E3 ubiquitin-protein ligase"/>
    <property type="match status" value="1"/>
</dbReference>
<gene>
    <name evidence="2" type="ORF">CPELLU_LOCUS17245</name>
</gene>
<comment type="caution">
    <text evidence="2">The sequence shown here is derived from an EMBL/GenBank/DDBJ whole genome shotgun (WGS) entry which is preliminary data.</text>
</comment>
<feature type="compositionally biased region" description="Polar residues" evidence="1">
    <location>
        <begin position="457"/>
        <end position="499"/>
    </location>
</feature>
<feature type="compositionally biased region" description="Polar residues" evidence="1">
    <location>
        <begin position="425"/>
        <end position="447"/>
    </location>
</feature>
<feature type="compositionally biased region" description="Polar residues" evidence="1">
    <location>
        <begin position="8"/>
        <end position="17"/>
    </location>
</feature>
<feature type="region of interest" description="Disordered" evidence="1">
    <location>
        <begin position="318"/>
        <end position="347"/>
    </location>
</feature>
<evidence type="ECO:0000313" key="3">
    <source>
        <dbReference type="Proteomes" id="UP000789759"/>
    </source>
</evidence>
<feature type="compositionally biased region" description="Basic residues" evidence="1">
    <location>
        <begin position="379"/>
        <end position="391"/>
    </location>
</feature>
<evidence type="ECO:0000256" key="1">
    <source>
        <dbReference type="SAM" id="MobiDB-lite"/>
    </source>
</evidence>
<sequence length="604" mass="67716">INKKQKSASEQNLMTKQLKSDKRTHQNPMKQSKEERNDKKKKKHTNSLTRECKEQKNKISLTTTSASKCCIAVNMSHYVLKRLVAAQSDGSSMKIKVAKDIKNIEITLNGKDKFQFTKTPLEKLSKILLLAGNQMEIVGNIKHQVTSTKDSNSKAMKDLATKKMKTAYKEEKIKREQKKIQVIDPLPDPDVVKLKNQKTNRSKRKDVGVSYCVPASSSFLSNDDTSGVPLRKRVVHLIAATELDTDQLNTDQIVKKVKDSKENVQKVLVEVAEQTKKGTWKLTPNAWLTLEPYTWFSYGQKVVSGVVQKMNEVADLLGLPQDSPQRPRQPKLTLPSNHSTNIDVGEPSFRKRLKIGSGSYSEVLQNNDISLSGSFRGTKSTRGKGPKRRAAKTLTNLQKHDDDIEPDPKNIPSTRGTKSIRIRSSKTTANANPSITADPVTSHTNPTRAKRGRPVGSKTSRVSKTSLKGTTALSSVAPSKQETNESNGHPSINGVNNETKQSQYRVNTLSEFRELIDEFKAKQDEYNELDEKLQGWLSLYKELDLSLRSARQSREKPIINRIMETFGSGSEIFALVEQFNAIEEELCQISTEAWRAAKEGILDE</sequence>
<keyword evidence="3" id="KW-1185">Reference proteome</keyword>
<evidence type="ECO:0000313" key="2">
    <source>
        <dbReference type="EMBL" id="CAG8794511.1"/>
    </source>
</evidence>
<organism evidence="2 3">
    <name type="scientific">Cetraspora pellucida</name>
    <dbReference type="NCBI Taxonomy" id="1433469"/>
    <lineage>
        <taxon>Eukaryota</taxon>
        <taxon>Fungi</taxon>
        <taxon>Fungi incertae sedis</taxon>
        <taxon>Mucoromycota</taxon>
        <taxon>Glomeromycotina</taxon>
        <taxon>Glomeromycetes</taxon>
        <taxon>Diversisporales</taxon>
        <taxon>Gigasporaceae</taxon>
        <taxon>Cetraspora</taxon>
    </lineage>
</organism>
<dbReference type="EMBL" id="CAJVQA010028388">
    <property type="protein sequence ID" value="CAG8794511.1"/>
    <property type="molecule type" value="Genomic_DNA"/>
</dbReference>
<proteinExistence type="predicted"/>
<dbReference type="Proteomes" id="UP000789759">
    <property type="component" value="Unassembled WGS sequence"/>
</dbReference>
<dbReference type="AlphaFoldDB" id="A0A9N9P6J2"/>
<feature type="non-terminal residue" evidence="2">
    <location>
        <position position="604"/>
    </location>
</feature>
<protein>
    <submittedName>
        <fullName evidence="2">13577_t:CDS:1</fullName>
    </submittedName>
</protein>
<dbReference type="OrthoDB" id="2587563at2759"/>
<reference evidence="2" key="1">
    <citation type="submission" date="2021-06" db="EMBL/GenBank/DDBJ databases">
        <authorList>
            <person name="Kallberg Y."/>
            <person name="Tangrot J."/>
            <person name="Rosling A."/>
        </authorList>
    </citation>
    <scope>NUCLEOTIDE SEQUENCE</scope>
    <source>
        <strain evidence="2">FL966</strain>
    </source>
</reference>
<name>A0A9N9P6J2_9GLOM</name>